<feature type="compositionally biased region" description="Low complexity" evidence="6">
    <location>
        <begin position="530"/>
        <end position="543"/>
    </location>
</feature>
<dbReference type="InterPro" id="IPR018247">
    <property type="entry name" value="EF_Hand_1_Ca_BS"/>
</dbReference>
<dbReference type="KEGG" id="vcn:VOLCADRAFT_119867"/>
<proteinExistence type="predicted"/>
<dbReference type="RefSeq" id="XP_002958135.1">
    <property type="nucleotide sequence ID" value="XM_002958089.1"/>
</dbReference>
<dbReference type="PANTHER" id="PTHR46212:SF3">
    <property type="entry name" value="GH27120P"/>
    <property type="match status" value="1"/>
</dbReference>
<sequence>MDDEDADAAPGPGSKGKRPELPMLEFGRLGQTHEEIPLHQQHKHHVQHLPMSYGGGASPSPQPSKRVGRLRLARFAHLDGDTKAKVSRSVQTAHVKEWLHAHGYVVKADKLHPAVSRVIEEWFQLVDDDNSRTLEHDELLSALKAAQIPCDDATISEMINLMDVNKDGVIDWEEFEVFMTEEIAAGKSLLSGEYLLPSGTSLNFGVMIGKLKRNKLLRDIMEDPSRRNRWAAIANNPDALGRELATMQQAVEATTLTLEHMKRSEGSAMRGATPRTQLASALVRGMDEGRARGTAAGEPARSLAVKLRAGLLGQGCELLQHDPISPEHPRNPARHSQGGTHHSCNPIRTPRRACPDPVTVPLTPTGSEGNFSTCSSRDPFMQMHVSAQREPRGTSGGAPAAAGAITRNVATAAPPCGAGSNAHGGGREGGMAHGSAISYGVSGVVPCTSASVTSLGWWAGHGPGPSASGAPQAVTAAAAAAAAGSTQDSPSKSPSQALSPARRSNAPFSPRTGGSQAPSSPVSSPGLIIARAGSRCGSAASRQAVDHRSGGGTSAAAAHRGRSPSSATGSSPGPGAILPRPGSGLQTALALEPHYLAASTASCRARARPPSRVMSQVSLMAQELRAAPGRYSAEPPGLPAAVLAATRGQWGPVGPGCSGSGSGDTQAGDGLPHASMDDFVSSVGQASKPGCGEGVVVPTPVSTGWGVTAATSGFLSSDERPASPPPPPLLRSHRSSCSTLPVLTSHRPELLDCTVIDEERGSVGKADVAVLGTTSRATLDSGTSSRSYKAGATAAAAPSLPEVPSHVLMRLPGTVALENPASPGGALSAAVHLLGHTASPLPEPATNPVNISMAPCASGDPREVSSRPSCSAAGLSPYALWQCQGPIATVAAVGTITTAVAPQLTGMPTSMQGAVLSDTVTASTTTTTVTSGSKALKPTSIMLRISPGAAAHTGGVTARYGDTSRGDGAPVASPTLLLRQRRVSRGGKQRGSEGSGSGSTRGSTADGALPYATHGSAATAALDGPVSGVEKGAKYGPNTLGIPTDEAAASFWLHHSHDGECLYAGDDSCDVDGEGVGHVWSPGRKAPRKASVPSGDGGGGRKRTWMRSRPQASGSGDGAGARHRREAAATAAVATLLLDSMRSSAAASGGAASSAPGSALRASKSRSSPLPSAPASPDGRAPGGAASQGTDAGATSSNCRGDANGSPVRPTQSLIGPPEGRPPSRTRTPLGARGDREDSLDYSWRAATASLLQLHMTHQLNDPADGRRA</sequence>
<dbReference type="Pfam" id="PF13499">
    <property type="entry name" value="EF-hand_7"/>
    <property type="match status" value="1"/>
</dbReference>
<protein>
    <recommendedName>
        <fullName evidence="7">EF-hand domain-containing protein</fullName>
    </recommendedName>
</protein>
<feature type="region of interest" description="Disordered" evidence="6">
    <location>
        <begin position="1"/>
        <end position="22"/>
    </location>
</feature>
<feature type="region of interest" description="Disordered" evidence="6">
    <location>
        <begin position="323"/>
        <end position="356"/>
    </location>
</feature>
<feature type="compositionally biased region" description="Low complexity" evidence="6">
    <location>
        <begin position="1147"/>
        <end position="1177"/>
    </location>
</feature>
<keyword evidence="9" id="KW-1185">Reference proteome</keyword>
<keyword evidence="2" id="KW-0963">Cytoplasm</keyword>
<feature type="region of interest" description="Disordered" evidence="6">
    <location>
        <begin position="478"/>
        <end position="583"/>
    </location>
</feature>
<feature type="region of interest" description="Disordered" evidence="6">
    <location>
        <begin position="1147"/>
        <end position="1241"/>
    </location>
</feature>
<dbReference type="AlphaFoldDB" id="D8UHK6"/>
<dbReference type="OrthoDB" id="186625at2759"/>
<evidence type="ECO:0000256" key="4">
    <source>
        <dbReference type="ARBA" id="ARBA00022737"/>
    </source>
</evidence>
<keyword evidence="5" id="KW-0106">Calcium</keyword>
<feature type="region of interest" description="Disordered" evidence="6">
    <location>
        <begin position="956"/>
        <end position="1011"/>
    </location>
</feature>
<comment type="subcellular location">
    <subcellularLocation>
        <location evidence="1">Cytoplasm</location>
    </subcellularLocation>
</comment>
<evidence type="ECO:0000256" key="1">
    <source>
        <dbReference type="ARBA" id="ARBA00004496"/>
    </source>
</evidence>
<dbReference type="InParanoid" id="D8UHK6"/>
<dbReference type="PROSITE" id="PS50222">
    <property type="entry name" value="EF_HAND_2"/>
    <property type="match status" value="2"/>
</dbReference>
<reference evidence="8 9" key="1">
    <citation type="journal article" date="2010" name="Science">
        <title>Genomic analysis of organismal complexity in the multicellular green alga Volvox carteri.</title>
        <authorList>
            <person name="Prochnik S.E."/>
            <person name="Umen J."/>
            <person name="Nedelcu A.M."/>
            <person name="Hallmann A."/>
            <person name="Miller S.M."/>
            <person name="Nishii I."/>
            <person name="Ferris P."/>
            <person name="Kuo A."/>
            <person name="Mitros T."/>
            <person name="Fritz-Laylin L.K."/>
            <person name="Hellsten U."/>
            <person name="Chapman J."/>
            <person name="Simakov O."/>
            <person name="Rensing S.A."/>
            <person name="Terry A."/>
            <person name="Pangilinan J."/>
            <person name="Kapitonov V."/>
            <person name="Jurka J."/>
            <person name="Salamov A."/>
            <person name="Shapiro H."/>
            <person name="Schmutz J."/>
            <person name="Grimwood J."/>
            <person name="Lindquist E."/>
            <person name="Lucas S."/>
            <person name="Grigoriev I.V."/>
            <person name="Schmitt R."/>
            <person name="Kirk D."/>
            <person name="Rokhsar D.S."/>
        </authorList>
    </citation>
    <scope>NUCLEOTIDE SEQUENCE [LARGE SCALE GENOMIC DNA]</scope>
    <source>
        <strain evidence="9">f. Nagariensis / Eve</strain>
    </source>
</reference>
<dbReference type="EMBL" id="GL378407">
    <property type="protein sequence ID" value="EFJ40760.1"/>
    <property type="molecule type" value="Genomic_DNA"/>
</dbReference>
<accession>D8UHK6</accession>
<evidence type="ECO:0000259" key="7">
    <source>
        <dbReference type="PROSITE" id="PS50222"/>
    </source>
</evidence>
<evidence type="ECO:0000256" key="6">
    <source>
        <dbReference type="SAM" id="MobiDB-lite"/>
    </source>
</evidence>
<evidence type="ECO:0000313" key="8">
    <source>
        <dbReference type="EMBL" id="EFJ40760.1"/>
    </source>
</evidence>
<gene>
    <name evidence="8" type="ORF">VOLCADRAFT_119867</name>
</gene>
<dbReference type="GO" id="GO:0048306">
    <property type="term" value="F:calcium-dependent protein binding"/>
    <property type="evidence" value="ECO:0007669"/>
    <property type="project" value="UniProtKB-ARBA"/>
</dbReference>
<feature type="compositionally biased region" description="Polar residues" evidence="6">
    <location>
        <begin position="512"/>
        <end position="523"/>
    </location>
</feature>
<evidence type="ECO:0000256" key="5">
    <source>
        <dbReference type="ARBA" id="ARBA00022837"/>
    </source>
</evidence>
<feature type="compositionally biased region" description="Low complexity" evidence="6">
    <location>
        <begin position="563"/>
        <end position="576"/>
    </location>
</feature>
<dbReference type="GO" id="GO:0005737">
    <property type="term" value="C:cytoplasm"/>
    <property type="evidence" value="ECO:0007669"/>
    <property type="project" value="UniProtKB-SubCell"/>
</dbReference>
<feature type="domain" description="EF-hand" evidence="7">
    <location>
        <begin position="150"/>
        <end position="185"/>
    </location>
</feature>
<dbReference type="SMART" id="SM00054">
    <property type="entry name" value="EFh"/>
    <property type="match status" value="2"/>
</dbReference>
<dbReference type="InterPro" id="IPR002048">
    <property type="entry name" value="EF_hand_dom"/>
</dbReference>
<evidence type="ECO:0000313" key="9">
    <source>
        <dbReference type="Proteomes" id="UP000001058"/>
    </source>
</evidence>
<evidence type="ECO:0000256" key="3">
    <source>
        <dbReference type="ARBA" id="ARBA00022723"/>
    </source>
</evidence>
<feature type="compositionally biased region" description="Low complexity" evidence="6">
    <location>
        <begin position="478"/>
        <end position="487"/>
    </location>
</feature>
<dbReference type="GeneID" id="9623232"/>
<feature type="region of interest" description="Disordered" evidence="6">
    <location>
        <begin position="39"/>
        <end position="65"/>
    </location>
</feature>
<name>D8UHK6_VOLCA</name>
<dbReference type="SUPFAM" id="SSF47473">
    <property type="entry name" value="EF-hand"/>
    <property type="match status" value="1"/>
</dbReference>
<feature type="compositionally biased region" description="Polar residues" evidence="6">
    <location>
        <begin position="488"/>
        <end position="498"/>
    </location>
</feature>
<dbReference type="InterPro" id="IPR051426">
    <property type="entry name" value="Peflin/Sorcin_CaBP"/>
</dbReference>
<dbReference type="CDD" id="cd00051">
    <property type="entry name" value="EFh"/>
    <property type="match status" value="1"/>
</dbReference>
<keyword evidence="4" id="KW-0677">Repeat</keyword>
<feature type="region of interest" description="Disordered" evidence="6">
    <location>
        <begin position="712"/>
        <end position="734"/>
    </location>
</feature>
<dbReference type="PANTHER" id="PTHR46212">
    <property type="entry name" value="PEFLIN"/>
    <property type="match status" value="1"/>
</dbReference>
<dbReference type="GO" id="GO:0005509">
    <property type="term" value="F:calcium ion binding"/>
    <property type="evidence" value="ECO:0007669"/>
    <property type="project" value="InterPro"/>
</dbReference>
<dbReference type="STRING" id="3068.D8UHK6"/>
<dbReference type="Gene3D" id="1.10.238.10">
    <property type="entry name" value="EF-hand"/>
    <property type="match status" value="1"/>
</dbReference>
<evidence type="ECO:0000256" key="2">
    <source>
        <dbReference type="ARBA" id="ARBA00022490"/>
    </source>
</evidence>
<feature type="compositionally biased region" description="Basic residues" evidence="6">
    <location>
        <begin position="979"/>
        <end position="988"/>
    </location>
</feature>
<feature type="domain" description="EF-hand" evidence="7">
    <location>
        <begin position="114"/>
        <end position="149"/>
    </location>
</feature>
<dbReference type="Proteomes" id="UP000001058">
    <property type="component" value="Unassembled WGS sequence"/>
</dbReference>
<keyword evidence="3" id="KW-0479">Metal-binding</keyword>
<feature type="compositionally biased region" description="Polar residues" evidence="6">
    <location>
        <begin position="1187"/>
        <end position="1199"/>
    </location>
</feature>
<dbReference type="PROSITE" id="PS00018">
    <property type="entry name" value="EF_HAND_1"/>
    <property type="match status" value="2"/>
</dbReference>
<organism evidence="9">
    <name type="scientific">Volvox carteri f. nagariensis</name>
    <dbReference type="NCBI Taxonomy" id="3068"/>
    <lineage>
        <taxon>Eukaryota</taxon>
        <taxon>Viridiplantae</taxon>
        <taxon>Chlorophyta</taxon>
        <taxon>core chlorophytes</taxon>
        <taxon>Chlorophyceae</taxon>
        <taxon>CS clade</taxon>
        <taxon>Chlamydomonadales</taxon>
        <taxon>Volvocaceae</taxon>
        <taxon>Volvox</taxon>
    </lineage>
</organism>
<feature type="region of interest" description="Disordered" evidence="6">
    <location>
        <begin position="1078"/>
        <end position="1126"/>
    </location>
</feature>
<dbReference type="InterPro" id="IPR011992">
    <property type="entry name" value="EF-hand-dom_pair"/>
</dbReference>